<keyword evidence="1" id="KW-0472">Membrane</keyword>
<reference evidence="2" key="1">
    <citation type="submission" date="2014-11" db="EMBL/GenBank/DDBJ databases">
        <authorList>
            <person name="Otto D Thomas"/>
            <person name="Naeem Raeece"/>
        </authorList>
    </citation>
    <scope>NUCLEOTIDE SEQUENCE</scope>
</reference>
<evidence type="ECO:0000256" key="1">
    <source>
        <dbReference type="SAM" id="Phobius"/>
    </source>
</evidence>
<proteinExistence type="predicted"/>
<protein>
    <submittedName>
        <fullName evidence="2">Uncharacterized protein</fullName>
    </submittedName>
</protein>
<dbReference type="VEuPathDB" id="CryptoDB:Cvel_21311"/>
<keyword evidence="1" id="KW-1133">Transmembrane helix</keyword>
<keyword evidence="1" id="KW-0812">Transmembrane</keyword>
<sequence length="234" mass="25253">MIFKLRQNACKQGGSGGGFDSLCTRLTLLLCLDALTLVVCVVSLVSLVYALVALRELLARPSSWMMAPLFVEGPGPVQGAPVGAGAGGEARGVQVAPQENQGGAQSLGSEGGMRRRYFSEDDIFNFLLRKRIEWREQIERRALLCGGMTAFVVVLWTAAAVYADQGGGGKAMGLPDLHMGADSQLLAWRPGVSYFFAVLVALLSLLLIPSVRKICAHEMEPVEAFFQDPPYYLE</sequence>
<feature type="transmembrane region" description="Helical" evidence="1">
    <location>
        <begin position="142"/>
        <end position="163"/>
    </location>
</feature>
<evidence type="ECO:0000313" key="2">
    <source>
        <dbReference type="EMBL" id="CEM27021.1"/>
    </source>
</evidence>
<accession>A0A0G4GCM4</accession>
<organism evidence="2">
    <name type="scientific">Chromera velia CCMP2878</name>
    <dbReference type="NCBI Taxonomy" id="1169474"/>
    <lineage>
        <taxon>Eukaryota</taxon>
        <taxon>Sar</taxon>
        <taxon>Alveolata</taxon>
        <taxon>Colpodellida</taxon>
        <taxon>Chromeraceae</taxon>
        <taxon>Chromera</taxon>
    </lineage>
</organism>
<feature type="transmembrane region" description="Helical" evidence="1">
    <location>
        <begin position="34"/>
        <end position="54"/>
    </location>
</feature>
<dbReference type="AlphaFoldDB" id="A0A0G4GCM4"/>
<feature type="transmembrane region" description="Helical" evidence="1">
    <location>
        <begin position="192"/>
        <end position="211"/>
    </location>
</feature>
<dbReference type="EMBL" id="CDMZ01001088">
    <property type="protein sequence ID" value="CEM27021.1"/>
    <property type="molecule type" value="Genomic_DNA"/>
</dbReference>
<gene>
    <name evidence="2" type="ORF">Cvel_21311</name>
</gene>
<name>A0A0G4GCM4_9ALVE</name>